<evidence type="ECO:0000259" key="3">
    <source>
        <dbReference type="Pfam" id="PF25137"/>
    </source>
</evidence>
<dbReference type="InterPro" id="IPR001670">
    <property type="entry name" value="ADH_Fe/GldA"/>
</dbReference>
<dbReference type="Pfam" id="PF00465">
    <property type="entry name" value="Fe-ADH"/>
    <property type="match status" value="1"/>
</dbReference>
<comment type="caution">
    <text evidence="4">The sequence shown here is derived from an EMBL/GenBank/DDBJ whole genome shotgun (WGS) entry which is preliminary data.</text>
</comment>
<proteinExistence type="predicted"/>
<dbReference type="Pfam" id="PF25137">
    <property type="entry name" value="ADH_Fe_C"/>
    <property type="match status" value="1"/>
</dbReference>
<dbReference type="InterPro" id="IPR018211">
    <property type="entry name" value="ADH_Fe_CS"/>
</dbReference>
<keyword evidence="5" id="KW-1185">Reference proteome</keyword>
<dbReference type="PROSITE" id="PS00060">
    <property type="entry name" value="ADH_IRON_2"/>
    <property type="match status" value="1"/>
</dbReference>
<dbReference type="EMBL" id="BSSU01000010">
    <property type="protein sequence ID" value="GLX82682.1"/>
    <property type="molecule type" value="Genomic_DNA"/>
</dbReference>
<dbReference type="PANTHER" id="PTHR43633:SF1">
    <property type="entry name" value="ALCOHOL DEHYDROGENASE YQHD"/>
    <property type="match status" value="1"/>
</dbReference>
<gene>
    <name evidence="4" type="ORF">theurythT_21340</name>
</gene>
<organism evidence="4 5">
    <name type="scientific">Thalassotalea eurytherma</name>
    <dbReference type="NCBI Taxonomy" id="1144278"/>
    <lineage>
        <taxon>Bacteria</taxon>
        <taxon>Pseudomonadati</taxon>
        <taxon>Pseudomonadota</taxon>
        <taxon>Gammaproteobacteria</taxon>
        <taxon>Alteromonadales</taxon>
        <taxon>Colwelliaceae</taxon>
        <taxon>Thalassotalea</taxon>
    </lineage>
</organism>
<evidence type="ECO:0000313" key="5">
    <source>
        <dbReference type="Proteomes" id="UP001157133"/>
    </source>
</evidence>
<evidence type="ECO:0000259" key="2">
    <source>
        <dbReference type="Pfam" id="PF00465"/>
    </source>
</evidence>
<dbReference type="Gene3D" id="1.20.1090.10">
    <property type="entry name" value="Dehydroquinate synthase-like - alpha domain"/>
    <property type="match status" value="1"/>
</dbReference>
<reference evidence="4 5" key="1">
    <citation type="submission" date="2023-03" db="EMBL/GenBank/DDBJ databases">
        <title>Draft genome sequence of Thalassotalea eurytherma JCM 18482T.</title>
        <authorList>
            <person name="Sawabe T."/>
        </authorList>
    </citation>
    <scope>NUCLEOTIDE SEQUENCE [LARGE SCALE GENOMIC DNA]</scope>
    <source>
        <strain evidence="4 5">JCM 18482</strain>
    </source>
</reference>
<dbReference type="RefSeq" id="WP_284208053.1">
    <property type="nucleotide sequence ID" value="NZ_BSSU01000010.1"/>
</dbReference>
<dbReference type="InterPro" id="IPR044731">
    <property type="entry name" value="BDH-like"/>
</dbReference>
<protein>
    <submittedName>
        <fullName evidence="4">Alcohol dehydrogenase</fullName>
    </submittedName>
</protein>
<evidence type="ECO:0000313" key="4">
    <source>
        <dbReference type="EMBL" id="GLX82682.1"/>
    </source>
</evidence>
<dbReference type="Proteomes" id="UP001157133">
    <property type="component" value="Unassembled WGS sequence"/>
</dbReference>
<dbReference type="PANTHER" id="PTHR43633">
    <property type="entry name" value="ALCOHOL DEHYDROGENASE YQHD"/>
    <property type="match status" value="1"/>
</dbReference>
<keyword evidence="1" id="KW-0560">Oxidoreductase</keyword>
<accession>A0ABQ6H796</accession>
<evidence type="ECO:0000256" key="1">
    <source>
        <dbReference type="ARBA" id="ARBA00023002"/>
    </source>
</evidence>
<dbReference type="Gene3D" id="3.40.50.1970">
    <property type="match status" value="1"/>
</dbReference>
<name>A0ABQ6H796_9GAMM</name>
<sequence length="388" mass="42698">MFNFSYSNKTQIHFGEQQIAQISKEIPKSAKVLVTYGGGSIKSNGIYQQVQSALSEHTWFEFSGIEPNPSLETLSKALTIVEQEQIDYILAVGGGSVADGSKFIAAAAHFDGEPWDILSKTAPVKSAIPLGVILTLPATGSESNSFAVVSKKETNEKLAFGSEHVHPRFAILDPSVMSSLPERQLTNGIVDAFVHVMEQYLTYPVNAKIQDRFSEGILMTLLEDGVTLTKDRNDKGARANIMWSATQALNGLIGSGVPQDWSTHGIGHQITALYGLDHAQTLAIVLPRMMSIMRAEKQAKLLQYGERVLAIEPSQFNGDIDKTIDAIIEKTENFFQQVNMKTRFSEYQLTSDVIDPIIESLTNLKMTKMGENQSVTIDKVREILTNSL</sequence>
<feature type="domain" description="Alcohol dehydrogenase iron-type/glycerol dehydrogenase GldA" evidence="2">
    <location>
        <begin position="10"/>
        <end position="174"/>
    </location>
</feature>
<feature type="domain" description="Fe-containing alcohol dehydrogenase-like C-terminal" evidence="3">
    <location>
        <begin position="188"/>
        <end position="386"/>
    </location>
</feature>
<dbReference type="SUPFAM" id="SSF56796">
    <property type="entry name" value="Dehydroquinate synthase-like"/>
    <property type="match status" value="1"/>
</dbReference>
<dbReference type="InterPro" id="IPR056798">
    <property type="entry name" value="ADH_Fe_C"/>
</dbReference>
<dbReference type="CDD" id="cd08187">
    <property type="entry name" value="BDH"/>
    <property type="match status" value="1"/>
</dbReference>